<proteinExistence type="predicted"/>
<keyword evidence="1" id="KW-0812">Transmembrane</keyword>
<protein>
    <submittedName>
        <fullName evidence="2">Uncharacterized protein</fullName>
    </submittedName>
</protein>
<keyword evidence="3" id="KW-1185">Reference proteome</keyword>
<name>A0ABQ2QNB4_9GAMM</name>
<reference evidence="3" key="1">
    <citation type="journal article" date="2019" name="Int. J. Syst. Evol. Microbiol.">
        <title>The Global Catalogue of Microorganisms (GCM) 10K type strain sequencing project: providing services to taxonomists for standard genome sequencing and annotation.</title>
        <authorList>
            <consortium name="The Broad Institute Genomics Platform"/>
            <consortium name="The Broad Institute Genome Sequencing Center for Infectious Disease"/>
            <person name="Wu L."/>
            <person name="Ma J."/>
        </authorList>
    </citation>
    <scope>NUCLEOTIDE SEQUENCE [LARGE SCALE GENOMIC DNA]</scope>
    <source>
        <strain evidence="3">JCM 32305</strain>
    </source>
</reference>
<evidence type="ECO:0000313" key="2">
    <source>
        <dbReference type="EMBL" id="GGP88211.1"/>
    </source>
</evidence>
<feature type="transmembrane region" description="Helical" evidence="1">
    <location>
        <begin position="32"/>
        <end position="53"/>
    </location>
</feature>
<sequence>MKARNGLYLGFVVGFLGYLIQATSGSEILKPSISAILFESLAFGAFSGVLFWLGTLALSGRSHADIANAEDEPVKRAQTNEKIISNDSKET</sequence>
<gene>
    <name evidence="2" type="ORF">GCM10009410_22500</name>
</gene>
<organism evidence="2 3">
    <name type="scientific">Shewanella ulleungensis</name>
    <dbReference type="NCBI Taxonomy" id="2282699"/>
    <lineage>
        <taxon>Bacteria</taxon>
        <taxon>Pseudomonadati</taxon>
        <taxon>Pseudomonadota</taxon>
        <taxon>Gammaproteobacteria</taxon>
        <taxon>Alteromonadales</taxon>
        <taxon>Shewanellaceae</taxon>
        <taxon>Shewanella</taxon>
    </lineage>
</organism>
<evidence type="ECO:0000313" key="3">
    <source>
        <dbReference type="Proteomes" id="UP000654004"/>
    </source>
</evidence>
<evidence type="ECO:0000256" key="1">
    <source>
        <dbReference type="SAM" id="Phobius"/>
    </source>
</evidence>
<keyword evidence="1" id="KW-0472">Membrane</keyword>
<dbReference type="RefSeq" id="WP_188956252.1">
    <property type="nucleotide sequence ID" value="NZ_BMQW01000005.1"/>
</dbReference>
<dbReference type="Proteomes" id="UP000654004">
    <property type="component" value="Unassembled WGS sequence"/>
</dbReference>
<comment type="caution">
    <text evidence="2">The sequence shown here is derived from an EMBL/GenBank/DDBJ whole genome shotgun (WGS) entry which is preliminary data.</text>
</comment>
<dbReference type="EMBL" id="BMQW01000005">
    <property type="protein sequence ID" value="GGP88211.1"/>
    <property type="molecule type" value="Genomic_DNA"/>
</dbReference>
<accession>A0ABQ2QNB4</accession>
<keyword evidence="1" id="KW-1133">Transmembrane helix</keyword>